<dbReference type="AlphaFoldDB" id="A0A7Z0BUV6"/>
<feature type="domain" description="Prohead serine protease" evidence="4">
    <location>
        <begin position="5"/>
        <end position="128"/>
    </location>
</feature>
<dbReference type="SUPFAM" id="SSF50789">
    <property type="entry name" value="Herpes virus serine proteinase, assemblin"/>
    <property type="match status" value="1"/>
</dbReference>
<evidence type="ECO:0000256" key="1">
    <source>
        <dbReference type="ARBA" id="ARBA00022612"/>
    </source>
</evidence>
<organism evidence="5 6">
    <name type="scientific">Novosphingobium marinum</name>
    <dbReference type="NCBI Taxonomy" id="1514948"/>
    <lineage>
        <taxon>Bacteria</taxon>
        <taxon>Pseudomonadati</taxon>
        <taxon>Pseudomonadota</taxon>
        <taxon>Alphaproteobacteria</taxon>
        <taxon>Sphingomonadales</taxon>
        <taxon>Sphingomonadaceae</taxon>
        <taxon>Novosphingobium</taxon>
    </lineage>
</organism>
<dbReference type="InterPro" id="IPR054613">
    <property type="entry name" value="Peptidase_S78_dom"/>
</dbReference>
<keyword evidence="3" id="KW-0378">Hydrolase</keyword>
<keyword evidence="6" id="KW-1185">Reference proteome</keyword>
<reference evidence="5 6" key="1">
    <citation type="submission" date="2020-07" db="EMBL/GenBank/DDBJ databases">
        <title>Genomic Encyclopedia of Type Strains, Phase IV (KMG-IV): sequencing the most valuable type-strain genomes for metagenomic binning, comparative biology and taxonomic classification.</title>
        <authorList>
            <person name="Goeker M."/>
        </authorList>
    </citation>
    <scope>NUCLEOTIDE SEQUENCE [LARGE SCALE GENOMIC DNA]</scope>
    <source>
        <strain evidence="5 6">DSM 29043</strain>
    </source>
</reference>
<evidence type="ECO:0000313" key="5">
    <source>
        <dbReference type="EMBL" id="NYH94700.1"/>
    </source>
</evidence>
<gene>
    <name evidence="5" type="ORF">FHS75_001019</name>
</gene>
<evidence type="ECO:0000313" key="6">
    <source>
        <dbReference type="Proteomes" id="UP000522081"/>
    </source>
</evidence>
<dbReference type="EMBL" id="JACBZF010000002">
    <property type="protein sequence ID" value="NYH94700.1"/>
    <property type="molecule type" value="Genomic_DNA"/>
</dbReference>
<evidence type="ECO:0000256" key="3">
    <source>
        <dbReference type="ARBA" id="ARBA00022801"/>
    </source>
</evidence>
<keyword evidence="2" id="KW-0645">Protease</keyword>
<evidence type="ECO:0000256" key="2">
    <source>
        <dbReference type="ARBA" id="ARBA00022670"/>
    </source>
</evidence>
<sequence length="131" mass="14577">MSLRFAGYAALFGKRDAGRDMIRKGAFARTLAGRRDPIPLYWQHRPDLRIGWIVSASEDARGLRVVASIDNPDGAAGIAVRRGRMTGLSFGYRTLESRQTPEGRELLDVELFEVSLVSRPMQHGARVHLVS</sequence>
<dbReference type="Proteomes" id="UP000522081">
    <property type="component" value="Unassembled WGS sequence"/>
</dbReference>
<comment type="caution">
    <text evidence="5">The sequence shown here is derived from an EMBL/GenBank/DDBJ whole genome shotgun (WGS) entry which is preliminary data.</text>
</comment>
<name>A0A7Z0BUV6_9SPHN</name>
<dbReference type="NCBIfam" id="TIGR01543">
    <property type="entry name" value="proheadase_HK97"/>
    <property type="match status" value="1"/>
</dbReference>
<protein>
    <recommendedName>
        <fullName evidence="4">Prohead serine protease domain-containing protein</fullName>
    </recommendedName>
</protein>
<evidence type="ECO:0000259" key="4">
    <source>
        <dbReference type="Pfam" id="PF04586"/>
    </source>
</evidence>
<dbReference type="GO" id="GO:0006508">
    <property type="term" value="P:proteolysis"/>
    <property type="evidence" value="ECO:0007669"/>
    <property type="project" value="UniProtKB-KW"/>
</dbReference>
<accession>A0A7Z0BUV6</accession>
<dbReference type="Pfam" id="PF04586">
    <property type="entry name" value="Peptidase_S78"/>
    <property type="match status" value="1"/>
</dbReference>
<proteinExistence type="predicted"/>
<dbReference type="RefSeq" id="WP_179406660.1">
    <property type="nucleotide sequence ID" value="NZ_BMGF01000006.1"/>
</dbReference>
<dbReference type="GO" id="GO:0008233">
    <property type="term" value="F:peptidase activity"/>
    <property type="evidence" value="ECO:0007669"/>
    <property type="project" value="UniProtKB-KW"/>
</dbReference>
<keyword evidence="1" id="KW-1188">Viral release from host cell</keyword>
<dbReference type="InterPro" id="IPR006433">
    <property type="entry name" value="Prohead_protease"/>
</dbReference>